<feature type="transmembrane region" description="Helical" evidence="5">
    <location>
        <begin position="166"/>
        <end position="183"/>
    </location>
</feature>
<keyword evidence="8" id="KW-1185">Reference proteome</keyword>
<dbReference type="PANTHER" id="PTHR43229:SF2">
    <property type="entry name" value="NODULATION PROTEIN J"/>
    <property type="match status" value="1"/>
</dbReference>
<dbReference type="InterPro" id="IPR013525">
    <property type="entry name" value="ABC2_TM"/>
</dbReference>
<feature type="transmembrane region" description="Helical" evidence="5">
    <location>
        <begin position="219"/>
        <end position="238"/>
    </location>
</feature>
<organism evidence="7 8">
    <name type="scientific">Marinitoga aeolica</name>
    <dbReference type="NCBI Taxonomy" id="2809031"/>
    <lineage>
        <taxon>Bacteria</taxon>
        <taxon>Thermotogati</taxon>
        <taxon>Thermotogota</taxon>
        <taxon>Thermotogae</taxon>
        <taxon>Petrotogales</taxon>
        <taxon>Petrotogaceae</taxon>
        <taxon>Marinitoga</taxon>
    </lineage>
</organism>
<dbReference type="Pfam" id="PF01061">
    <property type="entry name" value="ABC2_membrane"/>
    <property type="match status" value="1"/>
</dbReference>
<dbReference type="RefSeq" id="WP_280997930.1">
    <property type="nucleotide sequence ID" value="NZ_CP069362.1"/>
</dbReference>
<keyword evidence="3 5" id="KW-1133">Transmembrane helix</keyword>
<dbReference type="InterPro" id="IPR051784">
    <property type="entry name" value="Nod_factor_ABC_transporter"/>
</dbReference>
<feature type="transmembrane region" description="Helical" evidence="5">
    <location>
        <begin position="129"/>
        <end position="154"/>
    </location>
</feature>
<feature type="transmembrane region" description="Helical" evidence="5">
    <location>
        <begin position="189"/>
        <end position="207"/>
    </location>
</feature>
<proteinExistence type="predicted"/>
<evidence type="ECO:0000256" key="2">
    <source>
        <dbReference type="ARBA" id="ARBA00022692"/>
    </source>
</evidence>
<reference evidence="7 8" key="1">
    <citation type="submission" date="2021-02" db="EMBL/GenBank/DDBJ databases">
        <title>Characterization of Marinitoga sp. nov. str. BP5-C20A.</title>
        <authorList>
            <person name="Erauso G."/>
            <person name="Postec A."/>
        </authorList>
    </citation>
    <scope>NUCLEOTIDE SEQUENCE [LARGE SCALE GENOMIC DNA]</scope>
    <source>
        <strain evidence="7 8">BP5-C20A</strain>
    </source>
</reference>
<keyword evidence="2 5" id="KW-0812">Transmembrane</keyword>
<dbReference type="EMBL" id="CP069362">
    <property type="protein sequence ID" value="WGS64349.1"/>
    <property type="molecule type" value="Genomic_DNA"/>
</dbReference>
<evidence type="ECO:0000256" key="4">
    <source>
        <dbReference type="ARBA" id="ARBA00023136"/>
    </source>
</evidence>
<evidence type="ECO:0000313" key="7">
    <source>
        <dbReference type="EMBL" id="WGS64349.1"/>
    </source>
</evidence>
<feature type="domain" description="ABC-2 type transporter transmembrane" evidence="6">
    <location>
        <begin position="4"/>
        <end position="206"/>
    </location>
</feature>
<feature type="transmembrane region" description="Helical" evidence="5">
    <location>
        <begin position="20"/>
        <end position="39"/>
    </location>
</feature>
<feature type="transmembrane region" description="Helical" evidence="5">
    <location>
        <begin position="104"/>
        <end position="123"/>
    </location>
</feature>
<evidence type="ECO:0000256" key="1">
    <source>
        <dbReference type="ARBA" id="ARBA00004141"/>
    </source>
</evidence>
<comment type="subcellular location">
    <subcellularLocation>
        <location evidence="1">Membrane</location>
        <topology evidence="1">Multi-pass membrane protein</topology>
    </subcellularLocation>
</comment>
<keyword evidence="4 5" id="KW-0472">Membrane</keyword>
<evidence type="ECO:0000313" key="8">
    <source>
        <dbReference type="Proteomes" id="UP001232493"/>
    </source>
</evidence>
<evidence type="ECO:0000256" key="3">
    <source>
        <dbReference type="ARBA" id="ARBA00022989"/>
    </source>
</evidence>
<gene>
    <name evidence="7" type="ORF">JRV97_08205</name>
</gene>
<evidence type="ECO:0000256" key="5">
    <source>
        <dbReference type="SAM" id="Phobius"/>
    </source>
</evidence>
<accession>A0ABY8PNZ3</accession>
<sequence length="254" mass="29598">MKELLTLVKKDWLIRKKYKFIWINMALTPFFMIGPYIFTSKLFGKIDFSESILIGTLLWYWLNQYFWGVGDGFGEERAEGTLTSIIISPISLLKFLFSKSIDTFLTNIYLTIFTLIFFAISGITIKMSIWIFILLLMSGIYITFFSIFFAALALWKKKIGSMNYAVQYFVGLLSGMTSSIEYYPIYIKMISYIIPLTYLISLGRNIIKKGIIGKEDIFLLIVLTIISLIYLIIGILMLNKVERYTREKGEWESW</sequence>
<protein>
    <submittedName>
        <fullName evidence="7">ABC transporter permease</fullName>
    </submittedName>
</protein>
<dbReference type="PANTHER" id="PTHR43229">
    <property type="entry name" value="NODULATION PROTEIN J"/>
    <property type="match status" value="1"/>
</dbReference>
<dbReference type="Proteomes" id="UP001232493">
    <property type="component" value="Chromosome"/>
</dbReference>
<evidence type="ECO:0000259" key="6">
    <source>
        <dbReference type="Pfam" id="PF01061"/>
    </source>
</evidence>
<name>A0ABY8PNZ3_9BACT</name>